<sequence length="225" mass="24801">MNYDPLTPLMVIEGHVLTWDGRADPVTVIDQSEERLLVETTTGDQLSLTAVADGLALENTDEPLENPRVIGTMPWRKTKILADYYEEKLGRDGQKIQSAVEYAEQTVGTIAELNRQLAELQADPRSTVSAVRCGYHTWLIYNTRFQGNASLSELADSLTDRELVETASIEDDTVVVTFDEAATTVPLLVAHLVYDAGWAIASVIPHSTDDPLTMTVTRRPEATTP</sequence>
<dbReference type="RefSeq" id="WP_222608063.1">
    <property type="nucleotide sequence ID" value="NZ_CP081958.1"/>
</dbReference>
<name>A0A8T8WEH4_9EURY</name>
<evidence type="ECO:0000313" key="1">
    <source>
        <dbReference type="EMBL" id="QZP38262.1"/>
    </source>
</evidence>
<dbReference type="KEGG" id="hmp:K6T50_03655"/>
<gene>
    <name evidence="1" type="ORF">K6T50_03655</name>
</gene>
<organism evidence="1 2">
    <name type="scientific">Halobaculum magnesiiphilum</name>
    <dbReference type="NCBI Taxonomy" id="1017351"/>
    <lineage>
        <taxon>Archaea</taxon>
        <taxon>Methanobacteriati</taxon>
        <taxon>Methanobacteriota</taxon>
        <taxon>Stenosarchaea group</taxon>
        <taxon>Halobacteria</taxon>
        <taxon>Halobacteriales</taxon>
        <taxon>Haloferacaceae</taxon>
        <taxon>Halobaculum</taxon>
    </lineage>
</organism>
<protein>
    <submittedName>
        <fullName evidence="1">Uncharacterized protein</fullName>
    </submittedName>
</protein>
<dbReference type="GeneID" id="67177207"/>
<proteinExistence type="predicted"/>
<dbReference type="AlphaFoldDB" id="A0A8T8WEH4"/>
<evidence type="ECO:0000313" key="2">
    <source>
        <dbReference type="Proteomes" id="UP000826254"/>
    </source>
</evidence>
<accession>A0A8T8WEH4</accession>
<dbReference type="EMBL" id="CP081958">
    <property type="protein sequence ID" value="QZP38262.1"/>
    <property type="molecule type" value="Genomic_DNA"/>
</dbReference>
<keyword evidence="2" id="KW-1185">Reference proteome</keyword>
<dbReference type="Proteomes" id="UP000826254">
    <property type="component" value="Chromosome"/>
</dbReference>
<reference evidence="1 2" key="1">
    <citation type="journal article" date="2021" name="Int. J. Syst. Evol. Microbiol.">
        <title>Halobaculum halophilum sp. nov. and Halobaculum salinum sp. nov., isolated from salt lake and saline soil.</title>
        <authorList>
            <person name="Cui H.L."/>
            <person name="Shi X.W."/>
            <person name="Yin X.M."/>
            <person name="Yang X.Y."/>
            <person name="Hou J."/>
            <person name="Zhu L."/>
        </authorList>
    </citation>
    <scope>NUCLEOTIDE SEQUENCE [LARGE SCALE GENOMIC DNA]</scope>
    <source>
        <strain evidence="1 2">NBRC 109044</strain>
    </source>
</reference>